<reference evidence="11 12" key="1">
    <citation type="submission" date="2024-09" db="EMBL/GenBank/DDBJ databases">
        <title>Chromosome-scale assembly of Riccia sorocarpa.</title>
        <authorList>
            <person name="Paukszto L."/>
        </authorList>
    </citation>
    <scope>NUCLEOTIDE SEQUENCE [LARGE SCALE GENOMIC DNA]</scope>
    <source>
        <strain evidence="11">LP-2024</strain>
        <tissue evidence="11">Aerial parts of the thallus</tissue>
    </source>
</reference>
<evidence type="ECO:0000313" key="11">
    <source>
        <dbReference type="EMBL" id="KAL3700340.1"/>
    </source>
</evidence>
<evidence type="ECO:0000256" key="6">
    <source>
        <dbReference type="ARBA" id="ARBA00025728"/>
    </source>
</evidence>
<name>A0ABD3ID75_9MARC</name>
<evidence type="ECO:0000256" key="2">
    <source>
        <dbReference type="ARBA" id="ARBA00022763"/>
    </source>
</evidence>
<dbReference type="Pfam" id="PF06632">
    <property type="entry name" value="XRCC4"/>
    <property type="match status" value="1"/>
</dbReference>
<keyword evidence="12" id="KW-1185">Reference proteome</keyword>
<feature type="coiled-coil region" evidence="7">
    <location>
        <begin position="134"/>
        <end position="161"/>
    </location>
</feature>
<evidence type="ECO:0000313" key="12">
    <source>
        <dbReference type="Proteomes" id="UP001633002"/>
    </source>
</evidence>
<feature type="domain" description="XRCC4 coiled-coil" evidence="10">
    <location>
        <begin position="118"/>
        <end position="194"/>
    </location>
</feature>
<comment type="similarity">
    <text evidence="6">Belongs to the XRCC4-XLF family. XRCC4 subfamily.</text>
</comment>
<dbReference type="Gene3D" id="2.170.210.10">
    <property type="entry name" value="DNA double-strand break repair and VJ recombination XRCC4, N-terminal"/>
    <property type="match status" value="1"/>
</dbReference>
<dbReference type="AlphaFoldDB" id="A0ABD3ID75"/>
<comment type="subcellular location">
    <subcellularLocation>
        <location evidence="1">Nucleus</location>
    </subcellularLocation>
</comment>
<keyword evidence="7" id="KW-0175">Coiled coil</keyword>
<feature type="compositionally biased region" description="Acidic residues" evidence="8">
    <location>
        <begin position="212"/>
        <end position="236"/>
    </location>
</feature>
<accession>A0ABD3ID75</accession>
<dbReference type="GO" id="GO:0006303">
    <property type="term" value="P:double-strand break repair via nonhomologous end joining"/>
    <property type="evidence" value="ECO:0007669"/>
    <property type="project" value="UniProtKB-ARBA"/>
</dbReference>
<proteinExistence type="inferred from homology"/>
<evidence type="ECO:0000256" key="8">
    <source>
        <dbReference type="SAM" id="MobiDB-lite"/>
    </source>
</evidence>
<organism evidence="11 12">
    <name type="scientific">Riccia sorocarpa</name>
    <dbReference type="NCBI Taxonomy" id="122646"/>
    <lineage>
        <taxon>Eukaryota</taxon>
        <taxon>Viridiplantae</taxon>
        <taxon>Streptophyta</taxon>
        <taxon>Embryophyta</taxon>
        <taxon>Marchantiophyta</taxon>
        <taxon>Marchantiopsida</taxon>
        <taxon>Marchantiidae</taxon>
        <taxon>Marchantiales</taxon>
        <taxon>Ricciaceae</taxon>
        <taxon>Riccia</taxon>
    </lineage>
</organism>
<dbReference type="GO" id="GO:0006310">
    <property type="term" value="P:DNA recombination"/>
    <property type="evidence" value="ECO:0007669"/>
    <property type="project" value="UniProtKB-KW"/>
</dbReference>
<protein>
    <recommendedName>
        <fullName evidence="13">DNA repair protein XRCC4</fullName>
    </recommendedName>
</protein>
<sequence>MGEPCARLVVEQPDTASGTGVIYLKSRWFATHFTLSISDGFNAWTCQASPEEVSRKAFSWDYTVTQYLDQAKEHLDHQNPECTYSFTPIGDGGRKLSWTLEKDGVRLVAHWKAEKSSNPKEITSDILDCLMNGSARLSEELQRKTRSFESLKSEAAQLTAQSQKFRDLKIQFEDDIYRKFVAVLNSKKAKLRELRNAVLKVPGAGKGKENDEMVDETESDREDELDESGDEDDNDESVQKRKRSDSPEQAKDLNIETADSAATQMYSDSPPGADVSSHGKSDSPPESAPTYASKEREGPSQPPVATNPVPKISPSKVQAEAMSDAASLLGGTTYVSAPRRRRR</sequence>
<evidence type="ECO:0000259" key="9">
    <source>
        <dbReference type="Pfam" id="PF06632"/>
    </source>
</evidence>
<evidence type="ECO:0000256" key="1">
    <source>
        <dbReference type="ARBA" id="ARBA00004123"/>
    </source>
</evidence>
<keyword evidence="4" id="KW-0234">DNA repair</keyword>
<evidence type="ECO:0000256" key="5">
    <source>
        <dbReference type="ARBA" id="ARBA00023242"/>
    </source>
</evidence>
<dbReference type="InterPro" id="IPR053961">
    <property type="entry name" value="XRCC4_N"/>
</dbReference>
<dbReference type="Proteomes" id="UP001633002">
    <property type="component" value="Unassembled WGS sequence"/>
</dbReference>
<dbReference type="InterPro" id="IPR010585">
    <property type="entry name" value="DNA_repair_prot_XRCC4"/>
</dbReference>
<dbReference type="PANTHER" id="PTHR28559">
    <property type="entry name" value="DNA REPAIR PROTEIN XRCC4"/>
    <property type="match status" value="1"/>
</dbReference>
<dbReference type="GO" id="GO:0005634">
    <property type="term" value="C:nucleus"/>
    <property type="evidence" value="ECO:0007669"/>
    <property type="project" value="UniProtKB-SubCell"/>
</dbReference>
<keyword evidence="5" id="KW-0539">Nucleus</keyword>
<dbReference type="SUPFAM" id="SSF50809">
    <property type="entry name" value="XRCC4, N-terminal domain"/>
    <property type="match status" value="1"/>
</dbReference>
<feature type="compositionally biased region" description="Basic and acidic residues" evidence="8">
    <location>
        <begin position="244"/>
        <end position="254"/>
    </location>
</feature>
<keyword evidence="2" id="KW-0227">DNA damage</keyword>
<dbReference type="InterPro" id="IPR014751">
    <property type="entry name" value="XRCC4-like_C"/>
</dbReference>
<dbReference type="InterPro" id="IPR038051">
    <property type="entry name" value="XRCC4-like_N_sf"/>
</dbReference>
<dbReference type="Pfam" id="PF21924">
    <property type="entry name" value="XRCC4_CC"/>
    <property type="match status" value="1"/>
</dbReference>
<dbReference type="Gene3D" id="1.20.5.370">
    <property type="match status" value="1"/>
</dbReference>
<evidence type="ECO:0008006" key="13">
    <source>
        <dbReference type="Google" id="ProtNLM"/>
    </source>
</evidence>
<feature type="domain" description="XRCC4 N-terminal" evidence="9">
    <location>
        <begin position="22"/>
        <end position="105"/>
    </location>
</feature>
<comment type="caution">
    <text evidence="11">The sequence shown here is derived from an EMBL/GenBank/DDBJ whole genome shotgun (WGS) entry which is preliminary data.</text>
</comment>
<feature type="region of interest" description="Disordered" evidence="8">
    <location>
        <begin position="203"/>
        <end position="343"/>
    </location>
</feature>
<evidence type="ECO:0000259" key="10">
    <source>
        <dbReference type="Pfam" id="PF21924"/>
    </source>
</evidence>
<dbReference type="SUPFAM" id="SSF58022">
    <property type="entry name" value="XRCC4, C-terminal oligomerization domain"/>
    <property type="match status" value="1"/>
</dbReference>
<dbReference type="PANTHER" id="PTHR28559:SF1">
    <property type="entry name" value="DNA REPAIR PROTEIN XRCC4"/>
    <property type="match status" value="1"/>
</dbReference>
<gene>
    <name evidence="11" type="ORF">R1sor_018362</name>
</gene>
<dbReference type="InterPro" id="IPR009089">
    <property type="entry name" value="XRCC4_N_sf"/>
</dbReference>
<dbReference type="EMBL" id="JBJQOH010000001">
    <property type="protein sequence ID" value="KAL3700340.1"/>
    <property type="molecule type" value="Genomic_DNA"/>
</dbReference>
<keyword evidence="3" id="KW-0233">DNA recombination</keyword>
<dbReference type="InterPro" id="IPR053962">
    <property type="entry name" value="XRCC4_CC"/>
</dbReference>
<evidence type="ECO:0000256" key="7">
    <source>
        <dbReference type="SAM" id="Coils"/>
    </source>
</evidence>
<evidence type="ECO:0000256" key="3">
    <source>
        <dbReference type="ARBA" id="ARBA00023172"/>
    </source>
</evidence>
<evidence type="ECO:0000256" key="4">
    <source>
        <dbReference type="ARBA" id="ARBA00023204"/>
    </source>
</evidence>